<sequence length="118" mass="12771">AWIFGALIPSYGFMASLDQIRDLSHAVEDFANSTAKDMSMLSQEMTTGRMMTLQIRAALASQGGTCAVIGTGCCMFIPDHNATLQEITNHLKKIHIWSGGSPLTSRPQMVIPVCLLSL</sequence>
<dbReference type="PANTHER" id="PTHR10424">
    <property type="entry name" value="VIRAL ENVELOPE PROTEIN"/>
    <property type="match status" value="1"/>
</dbReference>
<dbReference type="Gene3D" id="1.10.287.210">
    <property type="match status" value="1"/>
</dbReference>
<evidence type="ECO:0000313" key="1">
    <source>
        <dbReference type="Ensembl" id="ENSSAUP00010036765.1"/>
    </source>
</evidence>
<dbReference type="InParanoid" id="A0A671WCX0"/>
<dbReference type="SUPFAM" id="SSF58069">
    <property type="entry name" value="Virus ectodomain"/>
    <property type="match status" value="1"/>
</dbReference>
<organism evidence="1 2">
    <name type="scientific">Sparus aurata</name>
    <name type="common">Gilthead sea bream</name>
    <dbReference type="NCBI Taxonomy" id="8175"/>
    <lineage>
        <taxon>Eukaryota</taxon>
        <taxon>Metazoa</taxon>
        <taxon>Chordata</taxon>
        <taxon>Craniata</taxon>
        <taxon>Vertebrata</taxon>
        <taxon>Euteleostomi</taxon>
        <taxon>Actinopterygii</taxon>
        <taxon>Neopterygii</taxon>
        <taxon>Teleostei</taxon>
        <taxon>Neoteleostei</taxon>
        <taxon>Acanthomorphata</taxon>
        <taxon>Eupercaria</taxon>
        <taxon>Spariformes</taxon>
        <taxon>Sparidae</taxon>
        <taxon>Sparus</taxon>
    </lineage>
</organism>
<reference evidence="1" key="3">
    <citation type="submission" date="2025-09" db="UniProtKB">
        <authorList>
            <consortium name="Ensembl"/>
        </authorList>
    </citation>
    <scope>IDENTIFICATION</scope>
</reference>
<reference evidence="1" key="2">
    <citation type="submission" date="2025-08" db="UniProtKB">
        <authorList>
            <consortium name="Ensembl"/>
        </authorList>
    </citation>
    <scope>IDENTIFICATION</scope>
</reference>
<dbReference type="Proteomes" id="UP000472265">
    <property type="component" value="Chromosome 9"/>
</dbReference>
<evidence type="ECO:0000313" key="2">
    <source>
        <dbReference type="Proteomes" id="UP000472265"/>
    </source>
</evidence>
<dbReference type="AlphaFoldDB" id="A0A671WCX0"/>
<dbReference type="GeneTree" id="ENSGT00960000186686"/>
<name>A0A671WCX0_SPAAU</name>
<reference evidence="1" key="1">
    <citation type="submission" date="2021-04" db="EMBL/GenBank/DDBJ databases">
        <authorList>
            <consortium name="Wellcome Sanger Institute Data Sharing"/>
        </authorList>
    </citation>
    <scope>NUCLEOTIDE SEQUENCE [LARGE SCALE GENOMIC DNA]</scope>
</reference>
<proteinExistence type="predicted"/>
<protein>
    <submittedName>
        <fullName evidence="1">Uncharacterized protein</fullName>
    </submittedName>
</protein>
<dbReference type="OMA" id="THTSIFM"/>
<keyword evidence="2" id="KW-1185">Reference proteome</keyword>
<dbReference type="Ensembl" id="ENSSAUT00010038703.1">
    <property type="protein sequence ID" value="ENSSAUP00010036765.1"/>
    <property type="gene ID" value="ENSSAUG00010015509.1"/>
</dbReference>
<accession>A0A671WCX0</accession>
<dbReference type="InterPro" id="IPR018154">
    <property type="entry name" value="TLV/ENV_coat_polyprotein"/>
</dbReference>